<dbReference type="GO" id="GO:0016209">
    <property type="term" value="F:antioxidant activity"/>
    <property type="evidence" value="ECO:0007669"/>
    <property type="project" value="InterPro"/>
</dbReference>
<dbReference type="GO" id="GO:0016491">
    <property type="term" value="F:oxidoreductase activity"/>
    <property type="evidence" value="ECO:0007669"/>
    <property type="project" value="InterPro"/>
</dbReference>
<dbReference type="InterPro" id="IPR036249">
    <property type="entry name" value="Thioredoxin-like_sf"/>
</dbReference>
<keyword evidence="3" id="KW-1185">Reference proteome</keyword>
<dbReference type="AlphaFoldDB" id="A0A562U4J6"/>
<dbReference type="RefSeq" id="WP_144912109.1">
    <property type="nucleotide sequence ID" value="NZ_VLLI01000005.1"/>
</dbReference>
<organism evidence="2 3">
    <name type="scientific">Mucilaginibacter frigoritolerans</name>
    <dbReference type="NCBI Taxonomy" id="652788"/>
    <lineage>
        <taxon>Bacteria</taxon>
        <taxon>Pseudomonadati</taxon>
        <taxon>Bacteroidota</taxon>
        <taxon>Sphingobacteriia</taxon>
        <taxon>Sphingobacteriales</taxon>
        <taxon>Sphingobacteriaceae</taxon>
        <taxon>Mucilaginibacter</taxon>
    </lineage>
</organism>
<dbReference type="SUPFAM" id="SSF52833">
    <property type="entry name" value="Thioredoxin-like"/>
    <property type="match status" value="1"/>
</dbReference>
<accession>A0A562U4J6</accession>
<name>A0A562U4J6_9SPHI</name>
<dbReference type="InterPro" id="IPR000866">
    <property type="entry name" value="AhpC/TSA"/>
</dbReference>
<dbReference type="OrthoDB" id="645652at2"/>
<evidence type="ECO:0000259" key="1">
    <source>
        <dbReference type="Pfam" id="PF00578"/>
    </source>
</evidence>
<evidence type="ECO:0000313" key="2">
    <source>
        <dbReference type="EMBL" id="TWJ00746.1"/>
    </source>
</evidence>
<protein>
    <submittedName>
        <fullName evidence="2">Peroxiredoxin</fullName>
    </submittedName>
</protein>
<comment type="caution">
    <text evidence="2">The sequence shown here is derived from an EMBL/GenBank/DDBJ whole genome shotgun (WGS) entry which is preliminary data.</text>
</comment>
<gene>
    <name evidence="2" type="ORF">JN11_02002</name>
</gene>
<dbReference type="EMBL" id="VLLI01000005">
    <property type="protein sequence ID" value="TWJ00746.1"/>
    <property type="molecule type" value="Genomic_DNA"/>
</dbReference>
<reference evidence="2 3" key="1">
    <citation type="submission" date="2019-07" db="EMBL/GenBank/DDBJ databases">
        <title>Genomic Encyclopedia of Archaeal and Bacterial Type Strains, Phase II (KMG-II): from individual species to whole genera.</title>
        <authorList>
            <person name="Goeker M."/>
        </authorList>
    </citation>
    <scope>NUCLEOTIDE SEQUENCE [LARGE SCALE GENOMIC DNA]</scope>
    <source>
        <strain evidence="2 3">ATCC BAA-1854</strain>
    </source>
</reference>
<dbReference type="Proteomes" id="UP000317010">
    <property type="component" value="Unassembled WGS sequence"/>
</dbReference>
<dbReference type="Gene3D" id="3.40.30.10">
    <property type="entry name" value="Glutaredoxin"/>
    <property type="match status" value="1"/>
</dbReference>
<feature type="domain" description="Alkyl hydroperoxide reductase subunit C/ Thiol specific antioxidant" evidence="1">
    <location>
        <begin position="37"/>
        <end position="180"/>
    </location>
</feature>
<dbReference type="Pfam" id="PF00578">
    <property type="entry name" value="AhpC-TSA"/>
    <property type="match status" value="1"/>
</dbReference>
<evidence type="ECO:0000313" key="3">
    <source>
        <dbReference type="Proteomes" id="UP000317010"/>
    </source>
</evidence>
<sequence>MLVTASKYPTFDLSEIVTDNDLSYRAFQPLQPVKRGNFVPDFNLNNEYALWQRFSNGTETHGPVSVRQLLNKPLVISFYSKHWLNYGLQQLNLLNALQQEIKAHGGNLLILTAEKDEELTKIAWENNLSLNFYYDRNNVIAEQLRVYSDNDPVWNKFSGIDTNVPLLATYIINTSKQVVYDHIDTDFTGTFSGKDILSVVYESALLQNNKKSA</sequence>
<proteinExistence type="predicted"/>